<evidence type="ECO:0000313" key="3">
    <source>
        <dbReference type="Proteomes" id="UP000317243"/>
    </source>
</evidence>
<accession>A0A5C5X9D5</accession>
<reference evidence="2 3" key="1">
    <citation type="submission" date="2019-02" db="EMBL/GenBank/DDBJ databases">
        <title>Deep-cultivation of Planctomycetes and their phenomic and genomic characterization uncovers novel biology.</title>
        <authorList>
            <person name="Wiegand S."/>
            <person name="Jogler M."/>
            <person name="Boedeker C."/>
            <person name="Pinto D."/>
            <person name="Vollmers J."/>
            <person name="Rivas-Marin E."/>
            <person name="Kohn T."/>
            <person name="Peeters S.H."/>
            <person name="Heuer A."/>
            <person name="Rast P."/>
            <person name="Oberbeckmann S."/>
            <person name="Bunk B."/>
            <person name="Jeske O."/>
            <person name="Meyerdierks A."/>
            <person name="Storesund J.E."/>
            <person name="Kallscheuer N."/>
            <person name="Luecker S."/>
            <person name="Lage O.M."/>
            <person name="Pohl T."/>
            <person name="Merkel B.J."/>
            <person name="Hornburger P."/>
            <person name="Mueller R.-W."/>
            <person name="Bruemmer F."/>
            <person name="Labrenz M."/>
            <person name="Spormann A.M."/>
            <person name="Op Den Camp H."/>
            <person name="Overmann J."/>
            <person name="Amann R."/>
            <person name="Jetten M.S.M."/>
            <person name="Mascher T."/>
            <person name="Medema M.H."/>
            <person name="Devos D.P."/>
            <person name="Kaster A.-K."/>
            <person name="Ovreas L."/>
            <person name="Rohde M."/>
            <person name="Galperin M.Y."/>
            <person name="Jogler C."/>
        </authorList>
    </citation>
    <scope>NUCLEOTIDE SEQUENCE [LARGE SCALE GENOMIC DNA]</scope>
    <source>
        <strain evidence="2 3">KOR42</strain>
    </source>
</reference>
<evidence type="ECO:0000313" key="2">
    <source>
        <dbReference type="EMBL" id="TWT58923.1"/>
    </source>
</evidence>
<sequence>MSERLKALKDVRWLAELVVASVRDNLGPVGDCFASPMLSGIDRLIEEAEQAEVPENENSEADQGNCDRDPMSFEVGDRVVVRDLVTPWGTNYANFGPFVLRIGHFGVVESTEFKAPGFVHFPGVKCLGVRMESDGSLQAFPSFVLRRVEKVEEPESPAEKRRPVPKPREPVPRPDGLKLPPSFRLMEGEYKVVEPENPVEVMTSEHKEKRGFFSRKAKKDAIEYYDLSPRVKAALDRVLGSVRTVIDDKPEPEVVELLTILGDKLDEQK</sequence>
<feature type="region of interest" description="Disordered" evidence="1">
    <location>
        <begin position="151"/>
        <end position="178"/>
    </location>
</feature>
<feature type="compositionally biased region" description="Basic and acidic residues" evidence="1">
    <location>
        <begin position="151"/>
        <end position="176"/>
    </location>
</feature>
<dbReference type="RefSeq" id="WP_146509648.1">
    <property type="nucleotide sequence ID" value="NZ_SIHI01000001.1"/>
</dbReference>
<organism evidence="2 3">
    <name type="scientific">Thalassoglobus neptunius</name>
    <dbReference type="NCBI Taxonomy" id="1938619"/>
    <lineage>
        <taxon>Bacteria</taxon>
        <taxon>Pseudomonadati</taxon>
        <taxon>Planctomycetota</taxon>
        <taxon>Planctomycetia</taxon>
        <taxon>Planctomycetales</taxon>
        <taxon>Planctomycetaceae</taxon>
        <taxon>Thalassoglobus</taxon>
    </lineage>
</organism>
<proteinExistence type="predicted"/>
<evidence type="ECO:0000256" key="1">
    <source>
        <dbReference type="SAM" id="MobiDB-lite"/>
    </source>
</evidence>
<dbReference type="Proteomes" id="UP000317243">
    <property type="component" value="Unassembled WGS sequence"/>
</dbReference>
<keyword evidence="3" id="KW-1185">Reference proteome</keyword>
<dbReference type="AlphaFoldDB" id="A0A5C5X9D5"/>
<name>A0A5C5X9D5_9PLAN</name>
<gene>
    <name evidence="2" type="ORF">KOR42_23100</name>
</gene>
<comment type="caution">
    <text evidence="2">The sequence shown here is derived from an EMBL/GenBank/DDBJ whole genome shotgun (WGS) entry which is preliminary data.</text>
</comment>
<dbReference type="EMBL" id="SIHI01000001">
    <property type="protein sequence ID" value="TWT58923.1"/>
    <property type="molecule type" value="Genomic_DNA"/>
</dbReference>
<protein>
    <submittedName>
        <fullName evidence="2">Uncharacterized protein</fullName>
    </submittedName>
</protein>